<organism evidence="2 3">
    <name type="scientific">Streptomyces vastus</name>
    <dbReference type="NCBI Taxonomy" id="285451"/>
    <lineage>
        <taxon>Bacteria</taxon>
        <taxon>Bacillati</taxon>
        <taxon>Actinomycetota</taxon>
        <taxon>Actinomycetes</taxon>
        <taxon>Kitasatosporales</taxon>
        <taxon>Streptomycetaceae</taxon>
        <taxon>Streptomyces</taxon>
    </lineage>
</organism>
<dbReference type="RefSeq" id="WP_344397064.1">
    <property type="nucleotide sequence ID" value="NZ_BAAASJ010000125.1"/>
</dbReference>
<dbReference type="Proteomes" id="UP001500151">
    <property type="component" value="Unassembled WGS sequence"/>
</dbReference>
<keyword evidence="1" id="KW-0812">Transmembrane</keyword>
<dbReference type="EMBL" id="BAAASJ010000125">
    <property type="protein sequence ID" value="GAA2664294.1"/>
    <property type="molecule type" value="Genomic_DNA"/>
</dbReference>
<reference evidence="2 3" key="1">
    <citation type="journal article" date="2019" name="Int. J. Syst. Evol. Microbiol.">
        <title>The Global Catalogue of Microorganisms (GCM) 10K type strain sequencing project: providing services to taxonomists for standard genome sequencing and annotation.</title>
        <authorList>
            <consortium name="The Broad Institute Genomics Platform"/>
            <consortium name="The Broad Institute Genome Sequencing Center for Infectious Disease"/>
            <person name="Wu L."/>
            <person name="Ma J."/>
        </authorList>
    </citation>
    <scope>NUCLEOTIDE SEQUENCE [LARGE SCALE GENOMIC DNA]</scope>
    <source>
        <strain evidence="2 3">JCM 4524</strain>
    </source>
</reference>
<evidence type="ECO:0000256" key="1">
    <source>
        <dbReference type="SAM" id="Phobius"/>
    </source>
</evidence>
<evidence type="ECO:0008006" key="4">
    <source>
        <dbReference type="Google" id="ProtNLM"/>
    </source>
</evidence>
<keyword evidence="1" id="KW-0472">Membrane</keyword>
<feature type="transmembrane region" description="Helical" evidence="1">
    <location>
        <begin position="52"/>
        <end position="70"/>
    </location>
</feature>
<sequence>MATGRLPDREQRILDDMEADLRRDRRLRRRLRTLRIKRRLNPARVAGYRPRVPTVALLLSLSVVLMVVGIRTSEPFVIWAFAALWPLTLFGVFRLLCRWTEP</sequence>
<gene>
    <name evidence="2" type="ORF">GCM10010307_85610</name>
</gene>
<evidence type="ECO:0000313" key="2">
    <source>
        <dbReference type="EMBL" id="GAA2664294.1"/>
    </source>
</evidence>
<dbReference type="InterPro" id="IPR021401">
    <property type="entry name" value="DUF3040"/>
</dbReference>
<evidence type="ECO:0000313" key="3">
    <source>
        <dbReference type="Proteomes" id="UP001500151"/>
    </source>
</evidence>
<keyword evidence="3" id="KW-1185">Reference proteome</keyword>
<accession>A0ABN3RZ78</accession>
<comment type="caution">
    <text evidence="2">The sequence shown here is derived from an EMBL/GenBank/DDBJ whole genome shotgun (WGS) entry which is preliminary data.</text>
</comment>
<name>A0ABN3RZ78_9ACTN</name>
<keyword evidence="1" id="KW-1133">Transmembrane helix</keyword>
<dbReference type="Pfam" id="PF11239">
    <property type="entry name" value="DUF3040"/>
    <property type="match status" value="1"/>
</dbReference>
<protein>
    <recommendedName>
        <fullName evidence="4">DUF3040 domain-containing protein</fullName>
    </recommendedName>
</protein>
<feature type="transmembrane region" description="Helical" evidence="1">
    <location>
        <begin position="76"/>
        <end position="97"/>
    </location>
</feature>
<proteinExistence type="predicted"/>